<comment type="subcellular location">
    <subcellularLocation>
        <location evidence="1">Nucleus</location>
    </subcellularLocation>
</comment>
<comment type="similarity">
    <text evidence="6">Belongs to the CTF8 family.</text>
</comment>
<evidence type="ECO:0000256" key="2">
    <source>
        <dbReference type="ARBA" id="ARBA00022705"/>
    </source>
</evidence>
<dbReference type="GO" id="GO:0007064">
    <property type="term" value="P:mitotic sister chromatid cohesion"/>
    <property type="evidence" value="ECO:0007669"/>
    <property type="project" value="InterPro"/>
</dbReference>
<dbReference type="OrthoDB" id="121932at2759"/>
<dbReference type="GO" id="GO:0031390">
    <property type="term" value="C:Ctf18 RFC-like complex"/>
    <property type="evidence" value="ECO:0007669"/>
    <property type="project" value="InterPro"/>
</dbReference>
<dbReference type="EMBL" id="BPQB01000041">
    <property type="protein sequence ID" value="GJE94578.1"/>
    <property type="molecule type" value="Genomic_DNA"/>
</dbReference>
<evidence type="ECO:0000256" key="7">
    <source>
        <dbReference type="SAM" id="MobiDB-lite"/>
    </source>
</evidence>
<evidence type="ECO:0000256" key="1">
    <source>
        <dbReference type="ARBA" id="ARBA00004123"/>
    </source>
</evidence>
<feature type="compositionally biased region" description="Basic and acidic residues" evidence="7">
    <location>
        <begin position="88"/>
        <end position="99"/>
    </location>
</feature>
<protein>
    <submittedName>
        <fullName evidence="8">Ctf8-domain-containing protein</fullName>
    </submittedName>
</protein>
<evidence type="ECO:0000256" key="5">
    <source>
        <dbReference type="ARBA" id="ARBA00023306"/>
    </source>
</evidence>
<dbReference type="PANTHER" id="PTHR28605">
    <property type="entry name" value="CTF8, CHROMOSOME TRANSMISSION FIDELITY FACTOR 8 HOMOLOG (S. CEREVISIAE)"/>
    <property type="match status" value="1"/>
</dbReference>
<keyword evidence="5" id="KW-0131">Cell cycle</keyword>
<comment type="caution">
    <text evidence="8">The sequence shown here is derived from an EMBL/GenBank/DDBJ whole genome shotgun (WGS) entry which is preliminary data.</text>
</comment>
<gene>
    <name evidence="8" type="ORF">PsYK624_107480</name>
</gene>
<accession>A0A9P3GEG9</accession>
<keyword evidence="2" id="KW-0235">DNA replication</keyword>
<evidence type="ECO:0000256" key="6">
    <source>
        <dbReference type="ARBA" id="ARBA00038447"/>
    </source>
</evidence>
<sequence length="143" mass="15679">MIIPINVNIAGPSTRSLPPTFAQYGTDEVVLVELQGALEVEGSSEGQFVGKLTVDSDSKKPTLRIGHHLLEGKLVNLNKPFAVMHKQARPEDVEQESDRNSPFATESSTPPQWDIIAVVKRKMVFAKRPMPIVGRPVTTEPPV</sequence>
<evidence type="ECO:0000256" key="4">
    <source>
        <dbReference type="ARBA" id="ARBA00023242"/>
    </source>
</evidence>
<evidence type="ECO:0000313" key="8">
    <source>
        <dbReference type="EMBL" id="GJE94578.1"/>
    </source>
</evidence>
<feature type="region of interest" description="Disordered" evidence="7">
    <location>
        <begin position="87"/>
        <end position="109"/>
    </location>
</feature>
<evidence type="ECO:0000256" key="3">
    <source>
        <dbReference type="ARBA" id="ARBA00023125"/>
    </source>
</evidence>
<keyword evidence="9" id="KW-1185">Reference proteome</keyword>
<dbReference type="GO" id="GO:0003677">
    <property type="term" value="F:DNA binding"/>
    <property type="evidence" value="ECO:0007669"/>
    <property type="project" value="UniProtKB-KW"/>
</dbReference>
<organism evidence="8 9">
    <name type="scientific">Phanerochaete sordida</name>
    <dbReference type="NCBI Taxonomy" id="48140"/>
    <lineage>
        <taxon>Eukaryota</taxon>
        <taxon>Fungi</taxon>
        <taxon>Dikarya</taxon>
        <taxon>Basidiomycota</taxon>
        <taxon>Agaricomycotina</taxon>
        <taxon>Agaricomycetes</taxon>
        <taxon>Polyporales</taxon>
        <taxon>Phanerochaetaceae</taxon>
        <taxon>Phanerochaete</taxon>
    </lineage>
</organism>
<keyword evidence="3" id="KW-0238">DNA-binding</keyword>
<reference evidence="8 9" key="1">
    <citation type="submission" date="2021-08" db="EMBL/GenBank/DDBJ databases">
        <title>Draft Genome Sequence of Phanerochaete sordida strain YK-624.</title>
        <authorList>
            <person name="Mori T."/>
            <person name="Dohra H."/>
            <person name="Suzuki T."/>
            <person name="Kawagishi H."/>
            <person name="Hirai H."/>
        </authorList>
    </citation>
    <scope>NUCLEOTIDE SEQUENCE [LARGE SCALE GENOMIC DNA]</scope>
    <source>
        <strain evidence="8 9">YK-624</strain>
    </source>
</reference>
<dbReference type="Proteomes" id="UP000703269">
    <property type="component" value="Unassembled WGS sequence"/>
</dbReference>
<name>A0A9P3GEG9_9APHY</name>
<feature type="compositionally biased region" description="Polar residues" evidence="7">
    <location>
        <begin position="100"/>
        <end position="109"/>
    </location>
</feature>
<dbReference type="InterPro" id="IPR018607">
    <property type="entry name" value="Ctf8"/>
</dbReference>
<dbReference type="PANTHER" id="PTHR28605:SF1">
    <property type="entry name" value="CHROMOSOME TRANSMISSION FIDELITY FACTOR 8"/>
    <property type="match status" value="1"/>
</dbReference>
<dbReference type="AlphaFoldDB" id="A0A9P3GEG9"/>
<evidence type="ECO:0000313" key="9">
    <source>
        <dbReference type="Proteomes" id="UP000703269"/>
    </source>
</evidence>
<dbReference type="Pfam" id="PF09696">
    <property type="entry name" value="Ctf8"/>
    <property type="match status" value="1"/>
</dbReference>
<proteinExistence type="inferred from homology"/>
<keyword evidence="4" id="KW-0539">Nucleus</keyword>
<dbReference type="GO" id="GO:0006260">
    <property type="term" value="P:DNA replication"/>
    <property type="evidence" value="ECO:0007669"/>
    <property type="project" value="UniProtKB-KW"/>
</dbReference>